<sequence>MLYTRYFSGIINQYGRPNLSDEQFRKFMNIVHLEGRLAGINTIKRALKDAREAHRFDVEHYNVSKKLTELTGNLPPEKLKEQLFR</sequence>
<dbReference type="Proteomes" id="UP001207116">
    <property type="component" value="Unassembled WGS sequence"/>
</dbReference>
<accession>A0AAE3SNT4</accession>
<organism evidence="1 2">
    <name type="scientific">Lentiprolixibacter aurantiacus</name>
    <dbReference type="NCBI Taxonomy" id="2993939"/>
    <lineage>
        <taxon>Bacteria</taxon>
        <taxon>Pseudomonadati</taxon>
        <taxon>Bacteroidota</taxon>
        <taxon>Flavobacteriia</taxon>
        <taxon>Flavobacteriales</taxon>
        <taxon>Flavobacteriaceae</taxon>
        <taxon>Lentiprolixibacter</taxon>
    </lineage>
</organism>
<evidence type="ECO:0000313" key="1">
    <source>
        <dbReference type="EMBL" id="MCX2719521.1"/>
    </source>
</evidence>
<protein>
    <submittedName>
        <fullName evidence="1">Uncharacterized protein</fullName>
    </submittedName>
</protein>
<dbReference type="AlphaFoldDB" id="A0AAE3SNT4"/>
<keyword evidence="2" id="KW-1185">Reference proteome</keyword>
<name>A0AAE3SNT4_9FLAO</name>
<evidence type="ECO:0000313" key="2">
    <source>
        <dbReference type="Proteomes" id="UP001207116"/>
    </source>
</evidence>
<proteinExistence type="predicted"/>
<dbReference type="RefSeq" id="WP_266012206.1">
    <property type="nucleotide sequence ID" value="NZ_JAPFQP010000002.1"/>
</dbReference>
<comment type="caution">
    <text evidence="1">The sequence shown here is derived from an EMBL/GenBank/DDBJ whole genome shotgun (WGS) entry which is preliminary data.</text>
</comment>
<dbReference type="EMBL" id="JAPFQP010000002">
    <property type="protein sequence ID" value="MCX2719521.1"/>
    <property type="molecule type" value="Genomic_DNA"/>
</dbReference>
<gene>
    <name evidence="1" type="ORF">OO016_07905</name>
</gene>
<reference evidence="1" key="1">
    <citation type="submission" date="2022-11" db="EMBL/GenBank/DDBJ databases">
        <title>The characterization of three novel Bacteroidetes species and genomic analysis of their roles in tidal elemental geochemical cycles.</title>
        <authorList>
            <person name="Ma K.-J."/>
        </authorList>
    </citation>
    <scope>NUCLEOTIDE SEQUENCE</scope>
    <source>
        <strain evidence="1">M415</strain>
    </source>
</reference>